<sequence length="571" mass="65031">MSHSYDAMRCSFLDEQAKEYIDKIKVFVEEAKKVVTSKDLSRETSDEAMHQAITFLSQQLPSILSKDAPFTKNEVDTESLDQLKNEMKKVQEDLFLLKTEQENQKQLANAVQKEKLKSAKQMRRHKKLASKVQDMKETNVLSLHAVQKKLTKVHSFIRRNTEKYIGQSNLNESYINLSMNDLTRAQGNSVINAPKQGQQGTESFFSKRAQRVVARNAPKQSQRDFAAVNVQNQMQAGAEVNVQNQAQSDAEVNVQNPAHTGIEAETIKQQVQGTLASTRVVIPEMPVQIRNMDLRLMKTCMLKAPGDESSWITDMVVTEDKYLIIAEETDQKYRYLKLLDNEMKLLVTRPLHKGKIKLALLTDDKVVVASGPVIYLFFWKGRDNYKVFRDSFCRIYQDDEFDITALTPLSAEAFAAGMDKKICLMHENGTIYKILKIDSGYGIFDMCATTDGAIVFCDGYDVLKIDIFTRQLVFEKVPGIEYPPSVAKCSNDCVFVCDKKNNALHLIGPSGKEELRTWSLKNIRNGDYLQHVFEHNENCACITYFGSMMVFEKIRKIRVRSKIHYGDSAIT</sequence>
<dbReference type="AlphaFoldDB" id="A0AAE1D0G4"/>
<feature type="coiled-coil region" evidence="1">
    <location>
        <begin position="73"/>
        <end position="117"/>
    </location>
</feature>
<gene>
    <name evidence="2" type="ORF">RRG08_043443</name>
</gene>
<accession>A0AAE1D0G4</accession>
<dbReference type="SUPFAM" id="SSF101898">
    <property type="entry name" value="NHL repeat"/>
    <property type="match status" value="1"/>
</dbReference>
<organism evidence="2 3">
    <name type="scientific">Elysia crispata</name>
    <name type="common">lettuce slug</name>
    <dbReference type="NCBI Taxonomy" id="231223"/>
    <lineage>
        <taxon>Eukaryota</taxon>
        <taxon>Metazoa</taxon>
        <taxon>Spiralia</taxon>
        <taxon>Lophotrochozoa</taxon>
        <taxon>Mollusca</taxon>
        <taxon>Gastropoda</taxon>
        <taxon>Heterobranchia</taxon>
        <taxon>Euthyneura</taxon>
        <taxon>Panpulmonata</taxon>
        <taxon>Sacoglossa</taxon>
        <taxon>Placobranchoidea</taxon>
        <taxon>Plakobranchidae</taxon>
        <taxon>Elysia</taxon>
    </lineage>
</organism>
<name>A0AAE1D0G4_9GAST</name>
<dbReference type="Proteomes" id="UP001283361">
    <property type="component" value="Unassembled WGS sequence"/>
</dbReference>
<keyword evidence="3" id="KW-1185">Reference proteome</keyword>
<comment type="caution">
    <text evidence="2">The sequence shown here is derived from an EMBL/GenBank/DDBJ whole genome shotgun (WGS) entry which is preliminary data.</text>
</comment>
<protein>
    <submittedName>
        <fullName evidence="2">Uncharacterized protein</fullName>
    </submittedName>
</protein>
<evidence type="ECO:0000313" key="3">
    <source>
        <dbReference type="Proteomes" id="UP001283361"/>
    </source>
</evidence>
<evidence type="ECO:0000313" key="2">
    <source>
        <dbReference type="EMBL" id="KAK3749540.1"/>
    </source>
</evidence>
<keyword evidence="1" id="KW-0175">Coiled coil</keyword>
<reference evidence="2" key="1">
    <citation type="journal article" date="2023" name="G3 (Bethesda)">
        <title>A reference genome for the long-term kleptoplast-retaining sea slug Elysia crispata morphotype clarki.</title>
        <authorList>
            <person name="Eastman K.E."/>
            <person name="Pendleton A.L."/>
            <person name="Shaikh M.A."/>
            <person name="Suttiyut T."/>
            <person name="Ogas R."/>
            <person name="Tomko P."/>
            <person name="Gavelis G."/>
            <person name="Widhalm J.R."/>
            <person name="Wisecaver J.H."/>
        </authorList>
    </citation>
    <scope>NUCLEOTIDE SEQUENCE</scope>
    <source>
        <strain evidence="2">ECLA1</strain>
    </source>
</reference>
<dbReference type="EMBL" id="JAWDGP010005937">
    <property type="protein sequence ID" value="KAK3749540.1"/>
    <property type="molecule type" value="Genomic_DNA"/>
</dbReference>
<proteinExistence type="predicted"/>
<evidence type="ECO:0000256" key="1">
    <source>
        <dbReference type="SAM" id="Coils"/>
    </source>
</evidence>